<accession>A0A6G1RNI5</accession>
<name>A0A6G1RNI5_9GRUI</name>
<reference evidence="2" key="2">
    <citation type="submission" date="2020-03" db="EMBL/GenBank/DDBJ databases">
        <authorList>
            <consortium name="Environmental Genome Science Research Promotion Project"/>
            <person name="Nakajima N."/>
            <person name="Onuma M."/>
            <person name="Endoh D."/>
        </authorList>
    </citation>
    <scope>NUCLEOTIDE SEQUENCE</scope>
</reference>
<feature type="compositionally biased region" description="Basic and acidic residues" evidence="1">
    <location>
        <begin position="52"/>
        <end position="67"/>
    </location>
</feature>
<dbReference type="AlphaFoldDB" id="A0A6G1RNI5"/>
<sequence>MKVIRGLEHLSSRQRLRARVVQPGEEKVPGRPQSLFQSLKGLQESWRGAGARGREGEAQGNDLRLEEGRWRGAGRQKSFPGRVVRSWHRVLREAGAALDALWGSRPGWIGLWVHWA</sequence>
<evidence type="ECO:0000313" key="2">
    <source>
        <dbReference type="EMBL" id="LAC39983.1"/>
    </source>
</evidence>
<proteinExistence type="predicted"/>
<protein>
    <submittedName>
        <fullName evidence="2">Uncharacterized protein</fullName>
    </submittedName>
</protein>
<organism evidence="2">
    <name type="scientific">Hypotaenidia okinawae</name>
    <dbReference type="NCBI Taxonomy" id="2861861"/>
    <lineage>
        <taxon>Eukaryota</taxon>
        <taxon>Metazoa</taxon>
        <taxon>Chordata</taxon>
        <taxon>Craniata</taxon>
        <taxon>Vertebrata</taxon>
        <taxon>Euteleostomi</taxon>
        <taxon>Archelosauria</taxon>
        <taxon>Archosauria</taxon>
        <taxon>Dinosauria</taxon>
        <taxon>Saurischia</taxon>
        <taxon>Theropoda</taxon>
        <taxon>Coelurosauria</taxon>
        <taxon>Aves</taxon>
        <taxon>Neognathae</taxon>
        <taxon>Neoaves</taxon>
        <taxon>Gruiformes</taxon>
        <taxon>Rallidae</taxon>
        <taxon>Hypotaenidia</taxon>
    </lineage>
</organism>
<reference evidence="2" key="1">
    <citation type="submission" date="2020-03" db="EMBL/GenBank/DDBJ databases">
        <title>Okinawa Rail whole genome shotgun sequence.</title>
        <authorList>
            <person name="Nakajima N."/>
            <person name="Onuma M."/>
            <person name="Endoh D."/>
        </authorList>
    </citation>
    <scope>NUCLEOTIDE SEQUENCE</scope>
</reference>
<evidence type="ECO:0000256" key="1">
    <source>
        <dbReference type="SAM" id="MobiDB-lite"/>
    </source>
</evidence>
<feature type="region of interest" description="Disordered" evidence="1">
    <location>
        <begin position="46"/>
        <end position="67"/>
    </location>
</feature>
<dbReference type="EMBL" id="ICPP01007339">
    <property type="protein sequence ID" value="LAC39983.1"/>
    <property type="molecule type" value="Transcribed_RNA"/>
</dbReference>